<dbReference type="EMBL" id="JH992971">
    <property type="protein sequence ID" value="EKX52970.1"/>
    <property type="molecule type" value="Genomic_DNA"/>
</dbReference>
<protein>
    <recommendedName>
        <fullName evidence="3">WW domain-containing protein</fullName>
    </recommendedName>
</protein>
<dbReference type="PANTHER" id="PTHR23248">
    <property type="entry name" value="PHOSPHOLIPID SCRAMBLASE-RELATED"/>
    <property type="match status" value="1"/>
</dbReference>
<dbReference type="RefSeq" id="XP_005839950.1">
    <property type="nucleotide sequence ID" value="XM_005839893.1"/>
</dbReference>
<dbReference type="OMA" id="WDFWLKD"/>
<accession>L1JXM9</accession>
<feature type="region of interest" description="Disordered" evidence="2">
    <location>
        <begin position="421"/>
        <end position="455"/>
    </location>
</feature>
<comment type="similarity">
    <text evidence="1">Belongs to the phospholipid scramblase family.</text>
</comment>
<dbReference type="PROSITE" id="PS50020">
    <property type="entry name" value="WW_DOMAIN_2"/>
    <property type="match status" value="1"/>
</dbReference>
<dbReference type="PANTHER" id="PTHR23248:SF9">
    <property type="entry name" value="PHOSPHOLIPID SCRAMBLASE"/>
    <property type="match status" value="1"/>
</dbReference>
<dbReference type="KEGG" id="gtt:GUITHDRAFT_161126"/>
<feature type="compositionally biased region" description="Gly residues" evidence="2">
    <location>
        <begin position="427"/>
        <end position="450"/>
    </location>
</feature>
<evidence type="ECO:0000256" key="2">
    <source>
        <dbReference type="SAM" id="MobiDB-lite"/>
    </source>
</evidence>
<feature type="compositionally biased region" description="Polar residues" evidence="2">
    <location>
        <begin position="67"/>
        <end position="82"/>
    </location>
</feature>
<evidence type="ECO:0000259" key="3">
    <source>
        <dbReference type="PROSITE" id="PS50020"/>
    </source>
</evidence>
<evidence type="ECO:0000313" key="5">
    <source>
        <dbReference type="EnsemblProtists" id="EKX52970"/>
    </source>
</evidence>
<reference evidence="6" key="2">
    <citation type="submission" date="2012-11" db="EMBL/GenBank/DDBJ databases">
        <authorList>
            <person name="Kuo A."/>
            <person name="Curtis B.A."/>
            <person name="Tanifuji G."/>
            <person name="Burki F."/>
            <person name="Gruber A."/>
            <person name="Irimia M."/>
            <person name="Maruyama S."/>
            <person name="Arias M.C."/>
            <person name="Ball S.G."/>
            <person name="Gile G.H."/>
            <person name="Hirakawa Y."/>
            <person name="Hopkins J.F."/>
            <person name="Rensing S.A."/>
            <person name="Schmutz J."/>
            <person name="Symeonidi A."/>
            <person name="Elias M."/>
            <person name="Eveleigh R.J."/>
            <person name="Herman E.K."/>
            <person name="Klute M.J."/>
            <person name="Nakayama T."/>
            <person name="Obornik M."/>
            <person name="Reyes-Prieto A."/>
            <person name="Armbrust E.V."/>
            <person name="Aves S.J."/>
            <person name="Beiko R.G."/>
            <person name="Coutinho P."/>
            <person name="Dacks J.B."/>
            <person name="Durnford D.G."/>
            <person name="Fast N.M."/>
            <person name="Green B.R."/>
            <person name="Grisdale C."/>
            <person name="Hempe F."/>
            <person name="Henrissat B."/>
            <person name="Hoppner M.P."/>
            <person name="Ishida K.-I."/>
            <person name="Kim E."/>
            <person name="Koreny L."/>
            <person name="Kroth P.G."/>
            <person name="Liu Y."/>
            <person name="Malik S.-B."/>
            <person name="Maier U.G."/>
            <person name="McRose D."/>
            <person name="Mock T."/>
            <person name="Neilson J.A."/>
            <person name="Onodera N.T."/>
            <person name="Poole A.M."/>
            <person name="Pritham E.J."/>
            <person name="Richards T.A."/>
            <person name="Rocap G."/>
            <person name="Roy S.W."/>
            <person name="Sarai C."/>
            <person name="Schaack S."/>
            <person name="Shirato S."/>
            <person name="Slamovits C.H."/>
            <person name="Spencer D.F."/>
            <person name="Suzuki S."/>
            <person name="Worden A.Z."/>
            <person name="Zauner S."/>
            <person name="Barry K."/>
            <person name="Bell C."/>
            <person name="Bharti A.K."/>
            <person name="Crow J.A."/>
            <person name="Grimwood J."/>
            <person name="Kramer R."/>
            <person name="Lindquist E."/>
            <person name="Lucas S."/>
            <person name="Salamov A."/>
            <person name="McFadden G.I."/>
            <person name="Lane C.E."/>
            <person name="Keeling P.J."/>
            <person name="Gray M.W."/>
            <person name="Grigoriev I.V."/>
            <person name="Archibald J.M."/>
        </authorList>
    </citation>
    <scope>NUCLEOTIDE SEQUENCE</scope>
    <source>
        <strain evidence="6">CCMP2712</strain>
    </source>
</reference>
<evidence type="ECO:0000313" key="6">
    <source>
        <dbReference type="Proteomes" id="UP000011087"/>
    </source>
</evidence>
<dbReference type="Proteomes" id="UP000011087">
    <property type="component" value="Unassembled WGS sequence"/>
</dbReference>
<dbReference type="OrthoDB" id="191150at2759"/>
<sequence>MRLAATCRMLQTAAKACSRAGPLQRSSVLLPSRVLQHNASRALSGVNWDRLSAPKNSNAPPLPHQTPSPDAYQQQQAYNTPPATAPGQIVPLNNLPPPQIRACLESLLSEPYLAVQRRLELGTILVGFEQANHYTLYNRLGQIVGYMAEESSLGKTVVRQLARTHRPFTATIMDPHGNILIRINRPFYWVSSSLRVQDAQFNEIGEVHMNWHLWRRKYNLYSNQAQFAMIDAPLLSWEFTLEDEEGRALAAVDKNFAGLSTIVQTLFTDAHTYIVHLDPASPLYDFGARMTYQSTAKNPSTTSERAQLPPGWEEKQDPQGRTYYVDHNTRTTQWSPPMVAQSPGDLLARPVIGRALTVEEKATVLACAVSIDFDYFSRHSGGGVPFPFFIPIGGGGGADGAEAAGGAAGGAAAGAAGSAAEASQGGATSGGGDGAGGFFGGGVGEGGGNQGVPEGEEVWGEDAEVWKGDQGGDSGGGGLFETVKDILGNLTGLGD</sequence>
<organism evidence="4">
    <name type="scientific">Guillardia theta (strain CCMP2712)</name>
    <name type="common">Cryptophyte</name>
    <dbReference type="NCBI Taxonomy" id="905079"/>
    <lineage>
        <taxon>Eukaryota</taxon>
        <taxon>Cryptophyceae</taxon>
        <taxon>Pyrenomonadales</taxon>
        <taxon>Geminigeraceae</taxon>
        <taxon>Guillardia</taxon>
    </lineage>
</organism>
<dbReference type="SUPFAM" id="SSF51045">
    <property type="entry name" value="WW domain"/>
    <property type="match status" value="1"/>
</dbReference>
<reference evidence="5" key="3">
    <citation type="submission" date="2015-06" db="UniProtKB">
        <authorList>
            <consortium name="EnsemblProtists"/>
        </authorList>
    </citation>
    <scope>IDENTIFICATION</scope>
</reference>
<dbReference type="STRING" id="905079.L1JXM9"/>
<dbReference type="GeneID" id="17309798"/>
<reference evidence="4 6" key="1">
    <citation type="journal article" date="2012" name="Nature">
        <title>Algal genomes reveal evolutionary mosaicism and the fate of nucleomorphs.</title>
        <authorList>
            <consortium name="DOE Joint Genome Institute"/>
            <person name="Curtis B.A."/>
            <person name="Tanifuji G."/>
            <person name="Burki F."/>
            <person name="Gruber A."/>
            <person name="Irimia M."/>
            <person name="Maruyama S."/>
            <person name="Arias M.C."/>
            <person name="Ball S.G."/>
            <person name="Gile G.H."/>
            <person name="Hirakawa Y."/>
            <person name="Hopkins J.F."/>
            <person name="Kuo A."/>
            <person name="Rensing S.A."/>
            <person name="Schmutz J."/>
            <person name="Symeonidi A."/>
            <person name="Elias M."/>
            <person name="Eveleigh R.J."/>
            <person name="Herman E.K."/>
            <person name="Klute M.J."/>
            <person name="Nakayama T."/>
            <person name="Obornik M."/>
            <person name="Reyes-Prieto A."/>
            <person name="Armbrust E.V."/>
            <person name="Aves S.J."/>
            <person name="Beiko R.G."/>
            <person name="Coutinho P."/>
            <person name="Dacks J.B."/>
            <person name="Durnford D.G."/>
            <person name="Fast N.M."/>
            <person name="Green B.R."/>
            <person name="Grisdale C.J."/>
            <person name="Hempel F."/>
            <person name="Henrissat B."/>
            <person name="Hoppner M.P."/>
            <person name="Ishida K."/>
            <person name="Kim E."/>
            <person name="Koreny L."/>
            <person name="Kroth P.G."/>
            <person name="Liu Y."/>
            <person name="Malik S.B."/>
            <person name="Maier U.G."/>
            <person name="McRose D."/>
            <person name="Mock T."/>
            <person name="Neilson J.A."/>
            <person name="Onodera N.T."/>
            <person name="Poole A.M."/>
            <person name="Pritham E.J."/>
            <person name="Richards T.A."/>
            <person name="Rocap G."/>
            <person name="Roy S.W."/>
            <person name="Sarai C."/>
            <person name="Schaack S."/>
            <person name="Shirato S."/>
            <person name="Slamovits C.H."/>
            <person name="Spencer D.F."/>
            <person name="Suzuki S."/>
            <person name="Worden A.Z."/>
            <person name="Zauner S."/>
            <person name="Barry K."/>
            <person name="Bell C."/>
            <person name="Bharti A.K."/>
            <person name="Crow J.A."/>
            <person name="Grimwood J."/>
            <person name="Kramer R."/>
            <person name="Lindquist E."/>
            <person name="Lucas S."/>
            <person name="Salamov A."/>
            <person name="McFadden G.I."/>
            <person name="Lane C.E."/>
            <person name="Keeling P.J."/>
            <person name="Gray M.W."/>
            <person name="Grigoriev I.V."/>
            <person name="Archibald J.M."/>
        </authorList>
    </citation>
    <scope>NUCLEOTIDE SEQUENCE</scope>
    <source>
        <strain evidence="4 6">CCMP2712</strain>
    </source>
</reference>
<dbReference type="HOGENOM" id="CLU_551491_0_0_1"/>
<feature type="region of interest" description="Disordered" evidence="2">
    <location>
        <begin position="50"/>
        <end position="85"/>
    </location>
</feature>
<dbReference type="GO" id="GO:0017128">
    <property type="term" value="F:phospholipid scramblase activity"/>
    <property type="evidence" value="ECO:0007669"/>
    <property type="project" value="InterPro"/>
</dbReference>
<dbReference type="EnsemblProtists" id="EKX52970">
    <property type="protein sequence ID" value="EKX52970"/>
    <property type="gene ID" value="GUITHDRAFT_161126"/>
</dbReference>
<feature type="compositionally biased region" description="Polar residues" evidence="2">
    <location>
        <begin position="295"/>
        <end position="305"/>
    </location>
</feature>
<proteinExistence type="inferred from homology"/>
<dbReference type="InterPro" id="IPR036020">
    <property type="entry name" value="WW_dom_sf"/>
</dbReference>
<evidence type="ECO:0000256" key="1">
    <source>
        <dbReference type="ARBA" id="ARBA00005350"/>
    </source>
</evidence>
<dbReference type="SMART" id="SM00456">
    <property type="entry name" value="WW"/>
    <property type="match status" value="1"/>
</dbReference>
<dbReference type="PaxDb" id="55529-EKX52970"/>
<evidence type="ECO:0000313" key="4">
    <source>
        <dbReference type="EMBL" id="EKX52970.1"/>
    </source>
</evidence>
<name>L1JXM9_GUITC</name>
<dbReference type="CDD" id="cd00201">
    <property type="entry name" value="WW"/>
    <property type="match status" value="1"/>
</dbReference>
<dbReference type="Pfam" id="PF03803">
    <property type="entry name" value="Scramblase"/>
    <property type="match status" value="1"/>
</dbReference>
<dbReference type="InterPro" id="IPR005552">
    <property type="entry name" value="Scramblase"/>
</dbReference>
<dbReference type="PROSITE" id="PS01159">
    <property type="entry name" value="WW_DOMAIN_1"/>
    <property type="match status" value="1"/>
</dbReference>
<feature type="region of interest" description="Disordered" evidence="2">
    <location>
        <begin position="295"/>
        <end position="319"/>
    </location>
</feature>
<feature type="domain" description="WW" evidence="3">
    <location>
        <begin position="306"/>
        <end position="339"/>
    </location>
</feature>
<dbReference type="Gene3D" id="2.20.70.10">
    <property type="match status" value="1"/>
</dbReference>
<keyword evidence="6" id="KW-1185">Reference proteome</keyword>
<dbReference type="GO" id="GO:0005886">
    <property type="term" value="C:plasma membrane"/>
    <property type="evidence" value="ECO:0007669"/>
    <property type="project" value="TreeGrafter"/>
</dbReference>
<dbReference type="InterPro" id="IPR001202">
    <property type="entry name" value="WW_dom"/>
</dbReference>
<gene>
    <name evidence="4" type="ORF">GUITHDRAFT_161126</name>
</gene>
<dbReference type="eggNOG" id="KOG0621">
    <property type="taxonomic scope" value="Eukaryota"/>
</dbReference>
<dbReference type="AlphaFoldDB" id="L1JXM9"/>